<keyword evidence="1" id="KW-0175">Coiled coil</keyword>
<protein>
    <submittedName>
        <fullName evidence="2">Uncharacterized protein</fullName>
    </submittedName>
</protein>
<sequence length="137" mass="16067">MPRAITDKDVQLIVEMIRNWPKKEPFKWETICIGTRTILGYEPTRQALHKKPALVNAYKVKKKQLRSEADRISNVTRPRTTLEAMERIAKLQEENDQLKAEIVKMAEIAQRFIYNASIHGLKREQLMRPLVEKKLQS</sequence>
<dbReference type="EMBL" id="NJGU01000006">
    <property type="protein sequence ID" value="OWY28809.1"/>
    <property type="molecule type" value="Genomic_DNA"/>
</dbReference>
<dbReference type="RefSeq" id="WP_088751291.1">
    <property type="nucleotide sequence ID" value="NZ_NJGU01000006.1"/>
</dbReference>
<gene>
    <name evidence="2" type="ORF">CEJ42_12600</name>
</gene>
<organism evidence="2 3">
    <name type="scientific">Herbaspirillum robiniae</name>
    <dbReference type="NCBI Taxonomy" id="2014887"/>
    <lineage>
        <taxon>Bacteria</taxon>
        <taxon>Pseudomonadati</taxon>
        <taxon>Pseudomonadota</taxon>
        <taxon>Betaproteobacteria</taxon>
        <taxon>Burkholderiales</taxon>
        <taxon>Oxalobacteraceae</taxon>
        <taxon>Herbaspirillum</taxon>
    </lineage>
</organism>
<accession>A0A246WQX9</accession>
<reference evidence="2 3" key="1">
    <citation type="submission" date="2017-06" db="EMBL/GenBank/DDBJ databases">
        <title>Herbaspirillum phytohormonus sp. nov., isolated from the root nodule of Robinia pseudoacacia in lead-zinc mine.</title>
        <authorList>
            <person name="Fan M."/>
            <person name="Lin Y."/>
        </authorList>
    </citation>
    <scope>NUCLEOTIDE SEQUENCE [LARGE SCALE GENOMIC DNA]</scope>
    <source>
        <strain evidence="2 3">HZ10</strain>
    </source>
</reference>
<evidence type="ECO:0000313" key="2">
    <source>
        <dbReference type="EMBL" id="OWY28809.1"/>
    </source>
</evidence>
<feature type="coiled-coil region" evidence="1">
    <location>
        <begin position="81"/>
        <end position="111"/>
    </location>
</feature>
<dbReference type="Proteomes" id="UP000197596">
    <property type="component" value="Unassembled WGS sequence"/>
</dbReference>
<evidence type="ECO:0000313" key="3">
    <source>
        <dbReference type="Proteomes" id="UP000197596"/>
    </source>
</evidence>
<proteinExistence type="predicted"/>
<name>A0A246WQX9_9BURK</name>
<dbReference type="AlphaFoldDB" id="A0A246WQX9"/>
<evidence type="ECO:0000256" key="1">
    <source>
        <dbReference type="SAM" id="Coils"/>
    </source>
</evidence>
<comment type="caution">
    <text evidence="2">The sequence shown here is derived from an EMBL/GenBank/DDBJ whole genome shotgun (WGS) entry which is preliminary data.</text>
</comment>